<gene>
    <name evidence="1" type="ORF">QFC19_004372</name>
</gene>
<name>A0ACC2VXU1_9TREE</name>
<protein>
    <submittedName>
        <fullName evidence="1">Uncharacterized protein</fullName>
    </submittedName>
</protein>
<keyword evidence="2" id="KW-1185">Reference proteome</keyword>
<reference evidence="1" key="1">
    <citation type="submission" date="2023-04" db="EMBL/GenBank/DDBJ databases">
        <title>Draft Genome sequencing of Naganishia species isolated from polar environments using Oxford Nanopore Technology.</title>
        <authorList>
            <person name="Leo P."/>
            <person name="Venkateswaran K."/>
        </authorList>
    </citation>
    <scope>NUCLEOTIDE SEQUENCE</scope>
    <source>
        <strain evidence="1">MNA-CCFEE 5261</strain>
    </source>
</reference>
<evidence type="ECO:0000313" key="1">
    <source>
        <dbReference type="EMBL" id="KAJ9103421.1"/>
    </source>
</evidence>
<dbReference type="Proteomes" id="UP001241377">
    <property type="component" value="Unassembled WGS sequence"/>
</dbReference>
<sequence length="1078" mass="119399">MRLDILKRKSRRASDSSLVDRLSFSERRNSLSNPMIVISETNTIKRSPSLSHVTLDDAQDIQATRRLRANSLSIMSQTRSRSRSASRPVTKKRAKELIKQETSIVALKKLHLLLHEMGLQDPIPIDLYKSSSSGSKSSTANIYVANSSNCIYLPPATSASFTYEDVDNGGIPEGRSGSVTGDQTLSEELTLLERETSEAAPPVYSSNVPPHLLQFKSPNFLCTKIDSDIPIPHTFAVIIDLNKPTNVRDLKFVFQSCTSILWPTGEIGTKGHSKEKFKIGMLEWNTSLGEADFFANRFNSNDTRCGDTSPELLAERTRQYKLASISNTDTSELQTDDASSAHNNDTIYPEGLYVFLLPILLPEHIPPSITTINGSLEHTLSVLFSKTSDKLNRKVKLQAAYNIPMVRTPPSLANSVSNKPIFVDRVWNDSLHYTITFPRKYVPLGSEHPINIKLIPLVKDVVVKRIKFNILERITYVSQSMAREYDYDGEDPFQLHQGTDNKTRERIVSVCELKTKSKANTTSLVPYKEELIKCPDNNLLFSCYEPELSDSRVENYSDNIENFRVHGMRLNTSIGDDTTRSTMIASPLDINIALPFLTTKADKNNIVERPVEYKNHQTRPSHTPNTSRRASLNIQSNDHGIIYSPASPTIGTLETNISHSHADHGYLSDEDPDFITPDYSTFLNSQSSKQNLKHGYTSVPRALYPDSNFRHIQVHHRLQICFRISKPDDTVESKMHHYEVVVDTPLVLMSSQCNEDAIQLPTYDASGSHEQPEVSFNEPDYQGNGVTISKYDPLAPDTLPSFEEAVSAPTSPLMRSASIEEPLSSIPSISPLGHAPLGPAPLGPAPAYENVSSTSVDSVFGQLSIDDVVQHDSSNLAMRQSTIRSSLSSSFATPSHRPADHDHQQESELGRDNETVATSSSLTTADSSEGTPSSQSKSSLESSLEIGNRKSDSYPHSDSTGVSTVDAVLMEDPLTLSKLNELDGVDEPEHNDSVSEINASSDGLVSEVNASSDDLVSVVTQPFEQRIPLLRNVSVDGYNLSNVATNSSFRSHEPRMRREPSEASIMTHPVKHEMHHAI</sequence>
<proteinExistence type="predicted"/>
<dbReference type="EMBL" id="JASBWR010000046">
    <property type="protein sequence ID" value="KAJ9103421.1"/>
    <property type="molecule type" value="Genomic_DNA"/>
</dbReference>
<organism evidence="1 2">
    <name type="scientific">Naganishia cerealis</name>
    <dbReference type="NCBI Taxonomy" id="610337"/>
    <lineage>
        <taxon>Eukaryota</taxon>
        <taxon>Fungi</taxon>
        <taxon>Dikarya</taxon>
        <taxon>Basidiomycota</taxon>
        <taxon>Agaricomycotina</taxon>
        <taxon>Tremellomycetes</taxon>
        <taxon>Filobasidiales</taxon>
        <taxon>Filobasidiaceae</taxon>
        <taxon>Naganishia</taxon>
    </lineage>
</organism>
<comment type="caution">
    <text evidence="1">The sequence shown here is derived from an EMBL/GenBank/DDBJ whole genome shotgun (WGS) entry which is preliminary data.</text>
</comment>
<evidence type="ECO:0000313" key="2">
    <source>
        <dbReference type="Proteomes" id="UP001241377"/>
    </source>
</evidence>
<accession>A0ACC2VXU1</accession>